<feature type="binding site" evidence="16">
    <location>
        <position position="96"/>
    </location>
    <ligand>
        <name>GTP</name>
        <dbReference type="ChEBI" id="CHEBI:37565"/>
    </ligand>
</feature>
<evidence type="ECO:0000256" key="14">
    <source>
        <dbReference type="PIRNR" id="PIRNR006135"/>
    </source>
</evidence>
<dbReference type="CDD" id="cd00544">
    <property type="entry name" value="CobU"/>
    <property type="match status" value="1"/>
</dbReference>
<evidence type="ECO:0000256" key="16">
    <source>
        <dbReference type="PIRSR" id="PIRSR006135-2"/>
    </source>
</evidence>
<dbReference type="PIRSF" id="PIRSF006135">
    <property type="entry name" value="CobU"/>
    <property type="match status" value="1"/>
</dbReference>
<dbReference type="GO" id="GO:0005525">
    <property type="term" value="F:GTP binding"/>
    <property type="evidence" value="ECO:0007669"/>
    <property type="project" value="UniProtKB-UniRule"/>
</dbReference>
<evidence type="ECO:0000256" key="2">
    <source>
        <dbReference type="ARBA" id="ARBA00000711"/>
    </source>
</evidence>
<dbReference type="GO" id="GO:0005524">
    <property type="term" value="F:ATP binding"/>
    <property type="evidence" value="ECO:0007669"/>
    <property type="project" value="UniProtKB-UniRule"/>
</dbReference>
<evidence type="ECO:0000256" key="12">
    <source>
        <dbReference type="ARBA" id="ARBA00022840"/>
    </source>
</evidence>
<dbReference type="Gene3D" id="3.40.50.300">
    <property type="entry name" value="P-loop containing nucleotide triphosphate hydrolases"/>
    <property type="match status" value="1"/>
</dbReference>
<name>A0A857CET6_9HYPH</name>
<protein>
    <recommendedName>
        <fullName evidence="14">Bifunctional adenosylcobalamin biosynthesis protein</fullName>
        <ecNumber evidence="14">2.7.1.156</ecNumber>
        <ecNumber evidence="14">2.7.7.62</ecNumber>
    </recommendedName>
</protein>
<dbReference type="NCBIfam" id="NF004469">
    <property type="entry name" value="PRK05800.1"/>
    <property type="match status" value="1"/>
</dbReference>
<comment type="similarity">
    <text evidence="7 14">Belongs to the CobU/CobP family.</text>
</comment>
<evidence type="ECO:0000256" key="10">
    <source>
        <dbReference type="ARBA" id="ARBA00022741"/>
    </source>
</evidence>
<dbReference type="UniPathway" id="UPA00148">
    <property type="reaction ID" value="UER00236"/>
</dbReference>
<evidence type="ECO:0000256" key="7">
    <source>
        <dbReference type="ARBA" id="ARBA00007490"/>
    </source>
</evidence>
<dbReference type="PANTHER" id="PTHR34848:SF1">
    <property type="entry name" value="BIFUNCTIONAL ADENOSYLCOBALAMIN BIOSYNTHESIS PROTEIN COBU"/>
    <property type="match status" value="1"/>
</dbReference>
<evidence type="ECO:0000256" key="1">
    <source>
        <dbReference type="ARBA" id="ARBA00000312"/>
    </source>
</evidence>
<dbReference type="EC" id="2.7.7.62" evidence="14"/>
<evidence type="ECO:0000313" key="17">
    <source>
        <dbReference type="EMBL" id="QGZ36962.1"/>
    </source>
</evidence>
<feature type="binding site" evidence="16">
    <location>
        <position position="74"/>
    </location>
    <ligand>
        <name>GTP</name>
        <dbReference type="ChEBI" id="CHEBI:37565"/>
    </ligand>
</feature>
<feature type="binding site" evidence="16">
    <location>
        <begin position="21"/>
        <end position="28"/>
    </location>
    <ligand>
        <name>GTP</name>
        <dbReference type="ChEBI" id="CHEBI:37565"/>
    </ligand>
</feature>
<comment type="catalytic activity">
    <reaction evidence="1 14">
        <text>adenosylcob(III)inamide + ATP = adenosylcob(III)inamide phosphate + ADP + H(+)</text>
        <dbReference type="Rhea" id="RHEA:15769"/>
        <dbReference type="ChEBI" id="CHEBI:2480"/>
        <dbReference type="ChEBI" id="CHEBI:15378"/>
        <dbReference type="ChEBI" id="CHEBI:30616"/>
        <dbReference type="ChEBI" id="CHEBI:58502"/>
        <dbReference type="ChEBI" id="CHEBI:456216"/>
        <dbReference type="EC" id="2.7.1.156"/>
    </reaction>
</comment>
<evidence type="ECO:0000256" key="11">
    <source>
        <dbReference type="ARBA" id="ARBA00022777"/>
    </source>
</evidence>
<comment type="pathway">
    <text evidence="6 14">Cofactor biosynthesis; adenosylcobalamin biosynthesis; adenosylcobalamin from cob(II)yrinate a,c-diamide: step 5/7.</text>
</comment>
<keyword evidence="10 14" id="KW-0547">Nucleotide-binding</keyword>
<evidence type="ECO:0000256" key="9">
    <source>
        <dbReference type="ARBA" id="ARBA00022679"/>
    </source>
</evidence>
<dbReference type="RefSeq" id="WP_158195780.1">
    <property type="nucleotide sequence ID" value="NZ_CP046908.1"/>
</dbReference>
<keyword evidence="8 14" id="KW-0169">Cobalamin biosynthesis</keyword>
<evidence type="ECO:0000256" key="5">
    <source>
        <dbReference type="ARBA" id="ARBA00004692"/>
    </source>
</evidence>
<dbReference type="InterPro" id="IPR027417">
    <property type="entry name" value="P-loop_NTPase"/>
</dbReference>
<keyword evidence="12 14" id="KW-0067">ATP-binding</keyword>
<comment type="catalytic activity">
    <reaction evidence="2 14">
        <text>adenosylcob(III)inamide phosphate + GTP + H(+) = adenosylcob(III)inamide-GDP + diphosphate</text>
        <dbReference type="Rhea" id="RHEA:22712"/>
        <dbReference type="ChEBI" id="CHEBI:15378"/>
        <dbReference type="ChEBI" id="CHEBI:33019"/>
        <dbReference type="ChEBI" id="CHEBI:37565"/>
        <dbReference type="ChEBI" id="CHEBI:58502"/>
        <dbReference type="ChEBI" id="CHEBI:60487"/>
        <dbReference type="EC" id="2.7.7.62"/>
    </reaction>
</comment>
<comment type="pathway">
    <text evidence="5 14">Cofactor biosynthesis; adenosylcobalamin biosynthesis; adenosylcobalamin from cob(II)yrinate a,c-diamide: step 6/7.</text>
</comment>
<proteinExistence type="inferred from homology"/>
<sequence>MSDAPASGSVQVTARTVLVTGGARSGKSLYAEGLVNASQRERVYVATCTPFDDEMHQRIDRHRDQRGEGWRTIEEPRDLTGVIAAESTEGRAILVDCLTLWLSNLIFAEADPEAETARLAGALRAAPGPVVLVTNEVGSGIVPDNALARRFRDEQGRLNRRIAELADVAVLVAAGLPLVLKPSHLQPEIRL</sequence>
<keyword evidence="9 14" id="KW-0808">Transferase</keyword>
<evidence type="ECO:0000256" key="4">
    <source>
        <dbReference type="ARBA" id="ARBA00003889"/>
    </source>
</evidence>
<dbReference type="SUPFAM" id="SSF52540">
    <property type="entry name" value="P-loop containing nucleoside triphosphate hydrolases"/>
    <property type="match status" value="1"/>
</dbReference>
<dbReference type="AlphaFoldDB" id="A0A857CET6"/>
<evidence type="ECO:0000256" key="3">
    <source>
        <dbReference type="ARBA" id="ARBA00001522"/>
    </source>
</evidence>
<keyword evidence="13 14" id="KW-0342">GTP-binding</keyword>
<dbReference type="OrthoDB" id="9788370at2"/>
<evidence type="ECO:0000313" key="18">
    <source>
        <dbReference type="Proteomes" id="UP000435648"/>
    </source>
</evidence>
<evidence type="ECO:0000256" key="13">
    <source>
        <dbReference type="ARBA" id="ARBA00023134"/>
    </source>
</evidence>
<evidence type="ECO:0000256" key="8">
    <source>
        <dbReference type="ARBA" id="ARBA00022573"/>
    </source>
</evidence>
<gene>
    <name evidence="17" type="primary">cobU</name>
    <name evidence="17" type="ORF">GH266_22165</name>
</gene>
<comment type="catalytic activity">
    <reaction evidence="3">
        <text>adenosylcob(III)inamide + GTP = adenosylcob(III)inamide phosphate + GDP + H(+)</text>
        <dbReference type="Rhea" id="RHEA:15765"/>
        <dbReference type="ChEBI" id="CHEBI:2480"/>
        <dbReference type="ChEBI" id="CHEBI:15378"/>
        <dbReference type="ChEBI" id="CHEBI:37565"/>
        <dbReference type="ChEBI" id="CHEBI:58189"/>
        <dbReference type="ChEBI" id="CHEBI:58502"/>
        <dbReference type="EC" id="2.7.1.156"/>
    </reaction>
</comment>
<dbReference type="Proteomes" id="UP000435648">
    <property type="component" value="Chromosome"/>
</dbReference>
<dbReference type="InterPro" id="IPR003203">
    <property type="entry name" value="CobU/CobP"/>
</dbReference>
<keyword evidence="17" id="KW-0548">Nucleotidyltransferase</keyword>
<dbReference type="GO" id="GO:0043752">
    <property type="term" value="F:adenosylcobinamide kinase activity"/>
    <property type="evidence" value="ECO:0007669"/>
    <property type="project" value="UniProtKB-EC"/>
</dbReference>
<dbReference type="GO" id="GO:0009236">
    <property type="term" value="P:cobalamin biosynthetic process"/>
    <property type="evidence" value="ECO:0007669"/>
    <property type="project" value="UniProtKB-UniRule"/>
</dbReference>
<feature type="binding site" evidence="16">
    <location>
        <begin position="63"/>
        <end position="66"/>
    </location>
    <ligand>
        <name>GTP</name>
        <dbReference type="ChEBI" id="CHEBI:37565"/>
    </ligand>
</feature>
<feature type="active site" description="GMP-histidine intermediate" evidence="15">
    <location>
        <position position="62"/>
    </location>
</feature>
<keyword evidence="11 14" id="KW-0418">Kinase</keyword>
<organism evidence="17 18">
    <name type="scientific">Stappia indica</name>
    <dbReference type="NCBI Taxonomy" id="538381"/>
    <lineage>
        <taxon>Bacteria</taxon>
        <taxon>Pseudomonadati</taxon>
        <taxon>Pseudomonadota</taxon>
        <taxon>Alphaproteobacteria</taxon>
        <taxon>Hyphomicrobiales</taxon>
        <taxon>Stappiaceae</taxon>
        <taxon>Stappia</taxon>
    </lineage>
</organism>
<evidence type="ECO:0000256" key="6">
    <source>
        <dbReference type="ARBA" id="ARBA00005159"/>
    </source>
</evidence>
<evidence type="ECO:0000256" key="15">
    <source>
        <dbReference type="PIRSR" id="PIRSR006135-1"/>
    </source>
</evidence>
<dbReference type="PANTHER" id="PTHR34848">
    <property type="match status" value="1"/>
</dbReference>
<reference evidence="17 18" key="1">
    <citation type="submission" date="2019-12" db="EMBL/GenBank/DDBJ databases">
        <title>The genome of Stappia indica PHM037.</title>
        <authorList>
            <person name="Kacar D."/>
            <person name="Galan B."/>
            <person name="Canedo L."/>
            <person name="Rodriguez P."/>
            <person name="de la Calle F."/>
            <person name="Garcia J.L."/>
        </authorList>
    </citation>
    <scope>NUCLEOTIDE SEQUENCE [LARGE SCALE GENOMIC DNA]</scope>
    <source>
        <strain evidence="17 18">PHM037</strain>
    </source>
</reference>
<accession>A0A857CET6</accession>
<dbReference type="EMBL" id="CP046908">
    <property type="protein sequence ID" value="QGZ36962.1"/>
    <property type="molecule type" value="Genomic_DNA"/>
</dbReference>
<dbReference type="EC" id="2.7.1.156" evidence="14"/>
<dbReference type="KEGG" id="siw:GH266_22165"/>
<dbReference type="GO" id="GO:0008820">
    <property type="term" value="F:cobinamide phosphate guanylyltransferase activity"/>
    <property type="evidence" value="ECO:0007669"/>
    <property type="project" value="UniProtKB-UniRule"/>
</dbReference>
<dbReference type="Pfam" id="PF02283">
    <property type="entry name" value="CobU"/>
    <property type="match status" value="1"/>
</dbReference>
<comment type="function">
    <text evidence="4 14">Catalyzes ATP-dependent phosphorylation of adenosylcobinamide and addition of GMP to adenosylcobinamide phosphate.</text>
</comment>